<dbReference type="Pfam" id="PF13336">
    <property type="entry name" value="AcetylCoA_hyd_C"/>
    <property type="match status" value="1"/>
</dbReference>
<feature type="domain" description="Acetyl-CoA hydrolase/transferase C-terminal" evidence="1">
    <location>
        <begin position="451"/>
        <end position="593"/>
    </location>
</feature>
<protein>
    <submittedName>
        <fullName evidence="2">Acetyl-CoA hydrolase</fullName>
    </submittedName>
</protein>
<dbReference type="EMBL" id="VRYZ01000005">
    <property type="protein sequence ID" value="TXS91077.1"/>
    <property type="molecule type" value="Genomic_DNA"/>
</dbReference>
<dbReference type="GO" id="GO:0006083">
    <property type="term" value="P:acetate metabolic process"/>
    <property type="evidence" value="ECO:0007669"/>
    <property type="project" value="InterPro"/>
</dbReference>
<dbReference type="InterPro" id="IPR038460">
    <property type="entry name" value="AcetylCoA_hyd_C_sf"/>
</dbReference>
<dbReference type="RefSeq" id="WP_148064733.1">
    <property type="nucleotide sequence ID" value="NZ_VRYZ01000005.1"/>
</dbReference>
<organism evidence="2 3">
    <name type="scientific">Parahaliea aestuarii</name>
    <dbReference type="NCBI Taxonomy" id="1852021"/>
    <lineage>
        <taxon>Bacteria</taxon>
        <taxon>Pseudomonadati</taxon>
        <taxon>Pseudomonadota</taxon>
        <taxon>Gammaproteobacteria</taxon>
        <taxon>Cellvibrionales</taxon>
        <taxon>Halieaceae</taxon>
        <taxon>Parahaliea</taxon>
    </lineage>
</organism>
<dbReference type="Proteomes" id="UP000321933">
    <property type="component" value="Unassembled WGS sequence"/>
</dbReference>
<dbReference type="AlphaFoldDB" id="A0A5C8ZUE1"/>
<comment type="caution">
    <text evidence="2">The sequence shown here is derived from an EMBL/GenBank/DDBJ whole genome shotgun (WGS) entry which is preliminary data.</text>
</comment>
<dbReference type="Gene3D" id="3.40.1080.10">
    <property type="entry name" value="Glutaconate Coenzyme A-transferase"/>
    <property type="match status" value="1"/>
</dbReference>
<keyword evidence="3" id="KW-1185">Reference proteome</keyword>
<accession>A0A5C8ZUE1</accession>
<name>A0A5C8ZUE1_9GAMM</name>
<dbReference type="GO" id="GO:0008775">
    <property type="term" value="F:acetate CoA-transferase activity"/>
    <property type="evidence" value="ECO:0007669"/>
    <property type="project" value="InterPro"/>
</dbReference>
<evidence type="ECO:0000313" key="3">
    <source>
        <dbReference type="Proteomes" id="UP000321933"/>
    </source>
</evidence>
<dbReference type="Gene3D" id="3.40.1080.20">
    <property type="entry name" value="Acetyl-CoA hydrolase/transferase C-terminal domain"/>
    <property type="match status" value="1"/>
</dbReference>
<dbReference type="InterPro" id="IPR026888">
    <property type="entry name" value="AcetylCoA_hyd_C"/>
</dbReference>
<reference evidence="2 3" key="1">
    <citation type="submission" date="2019-08" db="EMBL/GenBank/DDBJ databases">
        <title>Parahaliea maris sp. nov., isolated from the surface seawater.</title>
        <authorList>
            <person name="Liu Y."/>
        </authorList>
    </citation>
    <scope>NUCLEOTIDE SEQUENCE [LARGE SCALE GENOMIC DNA]</scope>
    <source>
        <strain evidence="2 3">S2-26</strain>
    </source>
</reference>
<sequence>MSDTGRATALIESVEDCVDRALARVGRQLVLAVPLGLGKPVQLVNAFYRRAAADPGISLHILTALSLERPEVPPGLAGRLAGPVIERIYGDYEELAYMAPLRAGELPENIRISEFYFRAGAMKSVAEAQRHYISSNYTHVARDLVGHGVNVIAQLVARRDGEISLSCNPDLTLHMARMLAEAGRPCIHLGQVHPELPFMGGDARVAPDFFDVLVAGPDCGRRLFSAPNGQVPLADYAAAIHASSLIADNGTLQIGIGALGDAVAQACILRQRENATYQRLLAGLETLPSPVQQYRGGFDKGLYVSTEMFVSGMLALIEAGIVKRRVYDDLLLQEGLNEGAIGGIVDEQLLLWLRQCEALPARLGEGDLAWLRHWGIVGDSVTLAEGDLYCAGERLDNDIDQHAVRRVLLEQNRGMPLRHGNLLHAGFFLGPRDFYQRLRELEPAVAESLCMTWVGRTNQLLENAPLYRAQRRRARFINTGMMATLSGAVVSDALEDGTVISGVGGQYNFVAMAHDLPDARSILCIRSTRRDGRRLHSNIVPRYGHTTIPRHLRDIVVTEYGIADLRGQDDGEVMKRLIQVADSRFQGELLQAAVASGKVEADYRLPESCLNNTPQRLAAALEPFRRDGWLPDYPFGSDLTRVEQGLADCLKVLDGMRQQPREWPGLLWRALRHKPTAAAADYLQRLQLAPPANVGEGLLGRVLSSLLQERGWLQGDSRVAGGDF</sequence>
<evidence type="ECO:0000259" key="1">
    <source>
        <dbReference type="Pfam" id="PF13336"/>
    </source>
</evidence>
<dbReference type="InterPro" id="IPR046433">
    <property type="entry name" value="ActCoA_hydro"/>
</dbReference>
<keyword evidence="2" id="KW-0378">Hydrolase</keyword>
<gene>
    <name evidence="2" type="ORF">FVW59_12780</name>
</gene>
<evidence type="ECO:0000313" key="2">
    <source>
        <dbReference type="EMBL" id="TXS91077.1"/>
    </source>
</evidence>
<dbReference type="GO" id="GO:0016787">
    <property type="term" value="F:hydrolase activity"/>
    <property type="evidence" value="ECO:0007669"/>
    <property type="project" value="UniProtKB-KW"/>
</dbReference>
<proteinExistence type="predicted"/>
<dbReference type="PANTHER" id="PTHR21432">
    <property type="entry name" value="ACETYL-COA HYDROLASE-RELATED"/>
    <property type="match status" value="1"/>
</dbReference>
<dbReference type="InterPro" id="IPR037171">
    <property type="entry name" value="NagB/RpiA_transferase-like"/>
</dbReference>
<dbReference type="PANTHER" id="PTHR21432:SF20">
    <property type="entry name" value="ACETYL-COA HYDROLASE"/>
    <property type="match status" value="1"/>
</dbReference>
<dbReference type="SUPFAM" id="SSF100950">
    <property type="entry name" value="NagB/RpiA/CoA transferase-like"/>
    <property type="match status" value="1"/>
</dbReference>
<dbReference type="OrthoDB" id="9801795at2"/>